<feature type="region of interest" description="Disordered" evidence="5">
    <location>
        <begin position="599"/>
        <end position="618"/>
    </location>
</feature>
<feature type="compositionally biased region" description="Basic and acidic residues" evidence="5">
    <location>
        <begin position="846"/>
        <end position="870"/>
    </location>
</feature>
<keyword evidence="8" id="KW-1185">Reference proteome</keyword>
<feature type="compositionally biased region" description="Polar residues" evidence="5">
    <location>
        <begin position="33"/>
        <end position="42"/>
    </location>
</feature>
<evidence type="ECO:0000256" key="4">
    <source>
        <dbReference type="ARBA" id="ARBA00023242"/>
    </source>
</evidence>
<dbReference type="GO" id="GO:0006397">
    <property type="term" value="P:mRNA processing"/>
    <property type="evidence" value="ECO:0007669"/>
    <property type="project" value="UniProtKB-KW"/>
</dbReference>
<evidence type="ECO:0000256" key="3">
    <source>
        <dbReference type="ARBA" id="ARBA00022664"/>
    </source>
</evidence>
<feature type="region of interest" description="Disordered" evidence="5">
    <location>
        <begin position="1034"/>
        <end position="1068"/>
    </location>
</feature>
<comment type="subcellular location">
    <subcellularLocation>
        <location evidence="1">Nucleus</location>
    </subcellularLocation>
</comment>
<feature type="compositionally biased region" description="Basic and acidic residues" evidence="5">
    <location>
        <begin position="599"/>
        <end position="608"/>
    </location>
</feature>
<feature type="compositionally biased region" description="Polar residues" evidence="5">
    <location>
        <begin position="699"/>
        <end position="710"/>
    </location>
</feature>
<feature type="compositionally biased region" description="Polar residues" evidence="5">
    <location>
        <begin position="74"/>
        <end position="83"/>
    </location>
</feature>
<keyword evidence="4" id="KW-0539">Nucleus</keyword>
<evidence type="ECO:0000256" key="2">
    <source>
        <dbReference type="ARBA" id="ARBA00007459"/>
    </source>
</evidence>
<feature type="compositionally biased region" description="Basic and acidic residues" evidence="5">
    <location>
        <begin position="1128"/>
        <end position="1158"/>
    </location>
</feature>
<feature type="region of interest" description="Disordered" evidence="5">
    <location>
        <begin position="695"/>
        <end position="722"/>
    </location>
</feature>
<accession>A0A443NVP1</accession>
<organism evidence="7 8">
    <name type="scientific">Cinnamomum micranthum f. kanehirae</name>
    <dbReference type="NCBI Taxonomy" id="337451"/>
    <lineage>
        <taxon>Eukaryota</taxon>
        <taxon>Viridiplantae</taxon>
        <taxon>Streptophyta</taxon>
        <taxon>Embryophyta</taxon>
        <taxon>Tracheophyta</taxon>
        <taxon>Spermatophyta</taxon>
        <taxon>Magnoliopsida</taxon>
        <taxon>Magnoliidae</taxon>
        <taxon>Laurales</taxon>
        <taxon>Lauraceae</taxon>
        <taxon>Cinnamomum</taxon>
    </lineage>
</organism>
<feature type="domain" description="Pre-mRNA polyadenylation factor Fip1" evidence="6">
    <location>
        <begin position="338"/>
        <end position="376"/>
    </location>
</feature>
<gene>
    <name evidence="7" type="ORF">CKAN_01129300</name>
</gene>
<dbReference type="GO" id="GO:0016607">
    <property type="term" value="C:nuclear speck"/>
    <property type="evidence" value="ECO:0007669"/>
    <property type="project" value="TreeGrafter"/>
</dbReference>
<comment type="similarity">
    <text evidence="2">Belongs to the FIP1 family.</text>
</comment>
<evidence type="ECO:0000259" key="6">
    <source>
        <dbReference type="Pfam" id="PF05182"/>
    </source>
</evidence>
<feature type="compositionally biased region" description="Polar residues" evidence="5">
    <location>
        <begin position="1189"/>
        <end position="1202"/>
    </location>
</feature>
<dbReference type="EMBL" id="QPKB01000004">
    <property type="protein sequence ID" value="RWR82569.1"/>
    <property type="molecule type" value="Genomic_DNA"/>
</dbReference>
<feature type="compositionally biased region" description="Basic and acidic residues" evidence="5">
    <location>
        <begin position="1319"/>
        <end position="1331"/>
    </location>
</feature>
<protein>
    <submittedName>
        <fullName evidence="7">FIP1V-like protein</fullName>
    </submittedName>
</protein>
<feature type="region of interest" description="Disordered" evidence="5">
    <location>
        <begin position="1083"/>
        <end position="1379"/>
    </location>
</feature>
<feature type="region of interest" description="Disordered" evidence="5">
    <location>
        <begin position="1"/>
        <end position="95"/>
    </location>
</feature>
<reference evidence="7 8" key="1">
    <citation type="journal article" date="2019" name="Nat. Plants">
        <title>Stout camphor tree genome fills gaps in understanding of flowering plant genome evolution.</title>
        <authorList>
            <person name="Chaw S.M."/>
            <person name="Liu Y.C."/>
            <person name="Wu Y.W."/>
            <person name="Wang H.Y."/>
            <person name="Lin C.I."/>
            <person name="Wu C.S."/>
            <person name="Ke H.M."/>
            <person name="Chang L.Y."/>
            <person name="Hsu C.Y."/>
            <person name="Yang H.T."/>
            <person name="Sudianto E."/>
            <person name="Hsu M.H."/>
            <person name="Wu K.P."/>
            <person name="Wang L.N."/>
            <person name="Leebens-Mack J.H."/>
            <person name="Tsai I.J."/>
        </authorList>
    </citation>
    <scope>NUCLEOTIDE SEQUENCE [LARGE SCALE GENOMIC DNA]</scope>
    <source>
        <strain evidence="8">cv. Chaw 1501</strain>
        <tissue evidence="7">Young leaves</tissue>
    </source>
</reference>
<evidence type="ECO:0000256" key="1">
    <source>
        <dbReference type="ARBA" id="ARBA00004123"/>
    </source>
</evidence>
<feature type="compositionally biased region" description="Basic and acidic residues" evidence="5">
    <location>
        <begin position="1213"/>
        <end position="1252"/>
    </location>
</feature>
<evidence type="ECO:0000313" key="7">
    <source>
        <dbReference type="EMBL" id="RWR82569.1"/>
    </source>
</evidence>
<feature type="compositionally biased region" description="Acidic residues" evidence="5">
    <location>
        <begin position="178"/>
        <end position="189"/>
    </location>
</feature>
<sequence length="1471" mass="167810">MEPDDDDDFGVLYTDNLRTGSSSAAPIPPPVFSFSQNTLNNTIEDEEDDQHHHSLYKIPSFPSQPNHELEEQPPKSSSLSPRQKTLAAEPAEENQSWGFKIPEMEAGIGFFDEEYDPAIPGLWTGGGVLIPGLFDAYNGGGVEEMNGGGAEDNWGSDQSEGDLKIILGDTDLPVGAGEEVDDDEDGEVADGDHPHPVGETEWGEEAAQGMVEVERKEAEEVAQGAPVMMTGAPGARIGYDNQAYHPHNQAYHPHLSQFKYVRPDASIVPAGVIVDGGAPSQVRPPLTMGSILGRGRGDWRPIGTNKSAPILPKNFHSLGRSFGNGMEFTLPSHKTIFDVNIDNFEEKPWRYPGVDISDYFNFGLDEDTWKNYCKQLASDSSVKANFVWRRQCKATFMFMKVGGLNRQKQNLWAPLSTQLLFSHYALSPLFQEYDPDLPPELAAAVGLHDVAIENAHFGKADSGQMDLTVLGREATCRRPQLFVSSPSYESSLFLFCLQSHSATVMSQLLDWPFLLFVSFEAFSDFMHLSVFFNQPTGRAIQVESGYGERRPSMDTRQPRLRDSDAIIEIVLQDSIDENSISAIANVALQRRQVDLKGRDHDFENDNRQTDGGYFDQFPRTYNDKKREMVTSSNHNSGHEVDGILPFPSEVPIQYCPNSKVQTSMYPSKLSDTPHEGRQLQGTGREMYSDVSGEHANDVIPNQSAQNNSDVSQKEKSNAGIEGTWISEPYVPVAVEAAKEQSMEQTDDMHDDVLAPADSFEGEEIALDLVGGSSLHQSVEKQNLSSPVKHQSVEKQNLSSPVEQPAFQDFGSSNDLQTTQSDNSKSKSGSNRVFQIHHDGGEEEVVQDARSRRMEEPKRCHDEDEYSHRRRDEYSWDRKEIDKIQVVVKGRDHSHIHRNWDSSSTHYTCAKSESFERPKERDSSVGLLQRRDDDTHIRRAKEESSRRRERIEEIGSRHRSKLHENVRIDRDEHLRLKKRVDDGVRRTLYHKDDGLRQRKRKDVLLSRRVNVDDVHDRRRKVEELWKIEHGDREDISHGYSSRRKRERDDGPHQRRREDQTRARDKFDDHHSIRHRDESWWHREREDRLRPKQSHEDKQANRDKEDGRGSVKRGRLLEDRQWGGNASAKYEPKGLGSDKDYQRKDKRQHSELPKRRDQVEGKTSSQHRFHDDIDAQENRFKEDRNVRQDRSSTQNDRSINARDSQWSKDKHKARSKESEGGDRNTRFCSKHKQEVRSAHRDEKVIIKGVDKKESSTAGYTDSHDHRKFRLSSAVLSKKDDHHNAHEQQHEASQHHHSSRKNEEYAVSENDQKQQNSRRSHSKSERWTSHKERASATNAPMPASYTQKDTERSNDKSLASRQPKELAKKGGGPNPSSGTEMIGDLEAKDVNMVVTSENQHVGPGRIVVEHHLDTFEKLKKRSERFKLPMPNEKETLANRKLEHNETLLTQMETTLADTEIKLERPPRKRRWSDA</sequence>
<dbReference type="PANTHER" id="PTHR36884:SF1">
    <property type="entry name" value="FIP1[V]-LIKE PROTEIN"/>
    <property type="match status" value="1"/>
</dbReference>
<dbReference type="Pfam" id="PF05182">
    <property type="entry name" value="Fip1"/>
    <property type="match status" value="1"/>
</dbReference>
<dbReference type="OrthoDB" id="1917198at2759"/>
<feature type="compositionally biased region" description="Basic and acidic residues" evidence="5">
    <location>
        <begin position="1083"/>
        <end position="1119"/>
    </location>
</feature>
<comment type="caution">
    <text evidence="7">The sequence shown here is derived from an EMBL/GenBank/DDBJ whole genome shotgun (WGS) entry which is preliminary data.</text>
</comment>
<feature type="region of interest" description="Disordered" evidence="5">
    <location>
        <begin position="175"/>
        <end position="200"/>
    </location>
</feature>
<proteinExistence type="inferred from homology"/>
<dbReference type="InterPro" id="IPR007854">
    <property type="entry name" value="Fip1_dom"/>
</dbReference>
<keyword evidence="3" id="KW-0507">mRNA processing</keyword>
<dbReference type="GO" id="GO:0003723">
    <property type="term" value="F:RNA binding"/>
    <property type="evidence" value="ECO:0007669"/>
    <property type="project" value="TreeGrafter"/>
</dbReference>
<dbReference type="STRING" id="337451.A0A443NVP1"/>
<feature type="compositionally biased region" description="Basic and acidic residues" evidence="5">
    <location>
        <begin position="1274"/>
        <end position="1301"/>
    </location>
</feature>
<feature type="compositionally biased region" description="Basic and acidic residues" evidence="5">
    <location>
        <begin position="1166"/>
        <end position="1188"/>
    </location>
</feature>
<feature type="compositionally biased region" description="Basic and acidic residues" evidence="5">
    <location>
        <begin position="1045"/>
        <end position="1068"/>
    </location>
</feature>
<dbReference type="Proteomes" id="UP000283530">
    <property type="component" value="Unassembled WGS sequence"/>
</dbReference>
<feature type="region of interest" description="Disordered" evidence="5">
    <location>
        <begin position="777"/>
        <end position="870"/>
    </location>
</feature>
<dbReference type="PANTHER" id="PTHR36884">
    <property type="entry name" value="FIP1[III]-LIKE PROTEIN"/>
    <property type="match status" value="1"/>
</dbReference>
<evidence type="ECO:0000313" key="8">
    <source>
        <dbReference type="Proteomes" id="UP000283530"/>
    </source>
</evidence>
<name>A0A443NVP1_9MAGN</name>
<feature type="compositionally biased region" description="Polar residues" evidence="5">
    <location>
        <begin position="777"/>
        <end position="801"/>
    </location>
</feature>
<evidence type="ECO:0000256" key="5">
    <source>
        <dbReference type="SAM" id="MobiDB-lite"/>
    </source>
</evidence>
<feature type="compositionally biased region" description="Polar residues" evidence="5">
    <location>
        <begin position="809"/>
        <end position="832"/>
    </location>
</feature>
<dbReference type="InterPro" id="IPR044976">
    <property type="entry name" value="FIPS5/FIPS3-like"/>
</dbReference>